<keyword evidence="3 6" id="KW-1133">Transmembrane helix</keyword>
<reference evidence="7 8" key="1">
    <citation type="submission" date="2019-03" db="EMBL/GenBank/DDBJ databases">
        <title>Genomic Encyclopedia of Archaeal and Bacterial Type Strains, Phase II (KMG-II): from individual species to whole genera.</title>
        <authorList>
            <person name="Goeker M."/>
        </authorList>
    </citation>
    <scope>NUCLEOTIDE SEQUENCE [LARGE SCALE GENOMIC DNA]</scope>
    <source>
        <strain evidence="7 8">ATCC 25309</strain>
    </source>
</reference>
<dbReference type="Gene3D" id="1.20.58.340">
    <property type="entry name" value="Magnesium transport protein CorA, transmembrane region"/>
    <property type="match status" value="1"/>
</dbReference>
<accession>A0A4R7S6E8</accession>
<dbReference type="EMBL" id="SOCA01000002">
    <property type="protein sequence ID" value="TDU72767.1"/>
    <property type="molecule type" value="Genomic_DNA"/>
</dbReference>
<feature type="transmembrane region" description="Helical" evidence="6">
    <location>
        <begin position="189"/>
        <end position="207"/>
    </location>
</feature>
<organism evidence="7 8">
    <name type="scientific">Prosthecobacter fusiformis</name>
    <dbReference type="NCBI Taxonomy" id="48464"/>
    <lineage>
        <taxon>Bacteria</taxon>
        <taxon>Pseudomonadati</taxon>
        <taxon>Verrucomicrobiota</taxon>
        <taxon>Verrucomicrobiia</taxon>
        <taxon>Verrucomicrobiales</taxon>
        <taxon>Verrucomicrobiaceae</taxon>
        <taxon>Prosthecobacter</taxon>
    </lineage>
</organism>
<dbReference type="GO" id="GO:0016020">
    <property type="term" value="C:membrane"/>
    <property type="evidence" value="ECO:0007669"/>
    <property type="project" value="UniProtKB-SubCell"/>
</dbReference>
<keyword evidence="2 6" id="KW-0812">Transmembrane</keyword>
<dbReference type="Proteomes" id="UP000295662">
    <property type="component" value="Unassembled WGS sequence"/>
</dbReference>
<feature type="coiled-coil region" evidence="5">
    <location>
        <begin position="75"/>
        <end position="152"/>
    </location>
</feature>
<dbReference type="SUPFAM" id="SSF144083">
    <property type="entry name" value="Magnesium transport protein CorA, transmembrane region"/>
    <property type="match status" value="1"/>
</dbReference>
<evidence type="ECO:0000256" key="3">
    <source>
        <dbReference type="ARBA" id="ARBA00022989"/>
    </source>
</evidence>
<dbReference type="Pfam" id="PF01544">
    <property type="entry name" value="CorA"/>
    <property type="match status" value="1"/>
</dbReference>
<dbReference type="GO" id="GO:0046873">
    <property type="term" value="F:metal ion transmembrane transporter activity"/>
    <property type="evidence" value="ECO:0007669"/>
    <property type="project" value="InterPro"/>
</dbReference>
<evidence type="ECO:0000313" key="8">
    <source>
        <dbReference type="Proteomes" id="UP000295662"/>
    </source>
</evidence>
<evidence type="ECO:0000256" key="5">
    <source>
        <dbReference type="SAM" id="Coils"/>
    </source>
</evidence>
<dbReference type="RefSeq" id="WP_166647070.1">
    <property type="nucleotide sequence ID" value="NZ_SOCA01000002.1"/>
</dbReference>
<keyword evidence="5" id="KW-0175">Coiled coil</keyword>
<proteinExistence type="predicted"/>
<keyword evidence="4 6" id="KW-0472">Membrane</keyword>
<feature type="transmembrane region" description="Helical" evidence="6">
    <location>
        <begin position="219"/>
        <end position="239"/>
    </location>
</feature>
<sequence length="243" mass="27187">MKPDTSILPKLWLLPDSIRNRLGREPGPQRAMFEDGHLLIILHQIPGADEHKRKPALFWRNPDGEWKTNLPGSGLAGLNDHLRSFDTKLTELEEEENRARMATEYHEVLEKLAPVLRTSRGLHRALQQARELVKSERELINMRDQAAGIERNADLLLQDAQFGLNFTVARQAEAQAASARQMASTAHRLNLLAAMFLPLTALASIFGMDFHSGMADTPANFWLVCASGLLLGMVVMGMLGKRH</sequence>
<name>A0A4R7S6E8_9BACT</name>
<evidence type="ECO:0000256" key="2">
    <source>
        <dbReference type="ARBA" id="ARBA00022692"/>
    </source>
</evidence>
<gene>
    <name evidence="7" type="ORF">EI77_01232</name>
</gene>
<evidence type="ECO:0000256" key="1">
    <source>
        <dbReference type="ARBA" id="ARBA00004141"/>
    </source>
</evidence>
<evidence type="ECO:0000313" key="7">
    <source>
        <dbReference type="EMBL" id="TDU72767.1"/>
    </source>
</evidence>
<evidence type="ECO:0000256" key="4">
    <source>
        <dbReference type="ARBA" id="ARBA00023136"/>
    </source>
</evidence>
<dbReference type="InterPro" id="IPR002523">
    <property type="entry name" value="MgTranspt_CorA/ZnTranspt_ZntB"/>
</dbReference>
<comment type="caution">
    <text evidence="7">The sequence shown here is derived from an EMBL/GenBank/DDBJ whole genome shotgun (WGS) entry which is preliminary data.</text>
</comment>
<comment type="subcellular location">
    <subcellularLocation>
        <location evidence="1">Membrane</location>
        <topology evidence="1">Multi-pass membrane protein</topology>
    </subcellularLocation>
</comment>
<protein>
    <submittedName>
        <fullName evidence="7">CorA-like Mg2+ transporter protein</fullName>
    </submittedName>
</protein>
<keyword evidence="8" id="KW-1185">Reference proteome</keyword>
<dbReference type="InterPro" id="IPR045863">
    <property type="entry name" value="CorA_TM1_TM2"/>
</dbReference>
<dbReference type="AlphaFoldDB" id="A0A4R7S6E8"/>
<evidence type="ECO:0000256" key="6">
    <source>
        <dbReference type="SAM" id="Phobius"/>
    </source>
</evidence>